<protein>
    <submittedName>
        <fullName evidence="1">Uncharacterized protein</fullName>
    </submittedName>
</protein>
<reference evidence="1" key="1">
    <citation type="submission" date="2020-08" db="EMBL/GenBank/DDBJ databases">
        <title>Multicomponent nature underlies the extraordinary mechanical properties of spider dragline silk.</title>
        <authorList>
            <person name="Kono N."/>
            <person name="Nakamura H."/>
            <person name="Mori M."/>
            <person name="Yoshida Y."/>
            <person name="Ohtoshi R."/>
            <person name="Malay A.D."/>
            <person name="Moran D.A.P."/>
            <person name="Tomita M."/>
            <person name="Numata K."/>
            <person name="Arakawa K."/>
        </authorList>
    </citation>
    <scope>NUCLEOTIDE SEQUENCE</scope>
</reference>
<organism evidence="1 2">
    <name type="scientific">Nephila pilipes</name>
    <name type="common">Giant wood spider</name>
    <name type="synonym">Nephila maculata</name>
    <dbReference type="NCBI Taxonomy" id="299642"/>
    <lineage>
        <taxon>Eukaryota</taxon>
        <taxon>Metazoa</taxon>
        <taxon>Ecdysozoa</taxon>
        <taxon>Arthropoda</taxon>
        <taxon>Chelicerata</taxon>
        <taxon>Arachnida</taxon>
        <taxon>Araneae</taxon>
        <taxon>Araneomorphae</taxon>
        <taxon>Entelegynae</taxon>
        <taxon>Araneoidea</taxon>
        <taxon>Nephilidae</taxon>
        <taxon>Nephila</taxon>
    </lineage>
</organism>
<dbReference type="EMBL" id="BMAW01041948">
    <property type="protein sequence ID" value="GFS31598.1"/>
    <property type="molecule type" value="Genomic_DNA"/>
</dbReference>
<comment type="caution">
    <text evidence="1">The sequence shown here is derived from an EMBL/GenBank/DDBJ whole genome shotgun (WGS) entry which is preliminary data.</text>
</comment>
<accession>A0A8X6I551</accession>
<evidence type="ECO:0000313" key="2">
    <source>
        <dbReference type="Proteomes" id="UP000887013"/>
    </source>
</evidence>
<name>A0A8X6I551_NEPPI</name>
<gene>
    <name evidence="1" type="primary">AVEN_261793_1</name>
    <name evidence="1" type="ORF">NPIL_31101</name>
</gene>
<dbReference type="AlphaFoldDB" id="A0A8X6I551"/>
<sequence length="244" mass="28394">MAVEYKSLVLDLLLKHQYPVLQDFVVMDIHYKMIPNDAPSKVVHSFDRRIHDPMHELIQHTYPYRLSYLVGNDTLFYVHEVDALNTDALPIDCQRVKLSRSYVDALRNDTSRTFEEELYHFISLLNFNVPQLAPLLGFDFMECTRLLPQFIRLWVYKYDTVPVSHVPITATLRSCFGPPEHSSVLPIRMLRGHLGPCTSRTTLLSLNNDLSSHLPDPSYLWHYSDRMRTLLPLAYNPLENPLIV</sequence>
<keyword evidence="2" id="KW-1185">Reference proteome</keyword>
<dbReference type="Proteomes" id="UP000887013">
    <property type="component" value="Unassembled WGS sequence"/>
</dbReference>
<dbReference type="OrthoDB" id="6422881at2759"/>
<proteinExistence type="predicted"/>
<evidence type="ECO:0000313" key="1">
    <source>
        <dbReference type="EMBL" id="GFS31598.1"/>
    </source>
</evidence>